<sequence>MQTVFGILALAVCAIASPVLPPIDVNNPLTNPATNRDLILTNPAWIAPNGNGHMTPEQVQTIQNQMITQKNLEAYAAHLAAQAGVAPPAGIAPAGSANHLQAMALAQAQIQSQVNTQNQLNAQAQAQVQAQIQAQVQAQALAQAQLQQAQAQQAQLQAQAAAAKPAATQ</sequence>
<accession>A0A9W7Y3T5</accession>
<evidence type="ECO:0000256" key="1">
    <source>
        <dbReference type="SAM" id="SignalP"/>
    </source>
</evidence>
<reference evidence="2" key="1">
    <citation type="submission" date="2022-07" db="EMBL/GenBank/DDBJ databases">
        <title>Phylogenomic reconstructions and comparative analyses of Kickxellomycotina fungi.</title>
        <authorList>
            <person name="Reynolds N.K."/>
            <person name="Stajich J.E."/>
            <person name="Barry K."/>
            <person name="Grigoriev I.V."/>
            <person name="Crous P."/>
            <person name="Smith M.E."/>
        </authorList>
    </citation>
    <scope>NUCLEOTIDE SEQUENCE</scope>
    <source>
        <strain evidence="2">NBRC 32514</strain>
    </source>
</reference>
<gene>
    <name evidence="2" type="ORF">LPJ53_002210</name>
</gene>
<evidence type="ECO:0000313" key="3">
    <source>
        <dbReference type="Proteomes" id="UP001149813"/>
    </source>
</evidence>
<keyword evidence="1" id="KW-0732">Signal</keyword>
<proteinExistence type="predicted"/>
<protein>
    <submittedName>
        <fullName evidence="2">Uncharacterized protein</fullName>
    </submittedName>
</protein>
<dbReference type="AlphaFoldDB" id="A0A9W7Y3T5"/>
<feature type="chain" id="PRO_5040973475" evidence="1">
    <location>
        <begin position="17"/>
        <end position="169"/>
    </location>
</feature>
<feature type="signal peptide" evidence="1">
    <location>
        <begin position="1"/>
        <end position="16"/>
    </location>
</feature>
<dbReference type="OrthoDB" id="5591677at2759"/>
<dbReference type="Proteomes" id="UP001149813">
    <property type="component" value="Unassembled WGS sequence"/>
</dbReference>
<name>A0A9W7Y3T5_9FUNG</name>
<evidence type="ECO:0000313" key="2">
    <source>
        <dbReference type="EMBL" id="KAJ1723454.1"/>
    </source>
</evidence>
<dbReference type="EMBL" id="JANBOJ010000066">
    <property type="protein sequence ID" value="KAJ1723454.1"/>
    <property type="molecule type" value="Genomic_DNA"/>
</dbReference>
<keyword evidence="3" id="KW-1185">Reference proteome</keyword>
<comment type="caution">
    <text evidence="2">The sequence shown here is derived from an EMBL/GenBank/DDBJ whole genome shotgun (WGS) entry which is preliminary data.</text>
</comment>
<organism evidence="2 3">
    <name type="scientific">Coemansia erecta</name>
    <dbReference type="NCBI Taxonomy" id="147472"/>
    <lineage>
        <taxon>Eukaryota</taxon>
        <taxon>Fungi</taxon>
        <taxon>Fungi incertae sedis</taxon>
        <taxon>Zoopagomycota</taxon>
        <taxon>Kickxellomycotina</taxon>
        <taxon>Kickxellomycetes</taxon>
        <taxon>Kickxellales</taxon>
        <taxon>Kickxellaceae</taxon>
        <taxon>Coemansia</taxon>
    </lineage>
</organism>